<dbReference type="Gene3D" id="2.70.70.10">
    <property type="entry name" value="Glucose Permease (Domain IIA)"/>
    <property type="match status" value="1"/>
</dbReference>
<dbReference type="OrthoDB" id="9784703at2"/>
<accession>A0A0W0Z9T1</accession>
<organism evidence="4 5">
    <name type="scientific">Legionella spiritensis</name>
    <dbReference type="NCBI Taxonomy" id="452"/>
    <lineage>
        <taxon>Bacteria</taxon>
        <taxon>Pseudomonadati</taxon>
        <taxon>Pseudomonadota</taxon>
        <taxon>Gammaproteobacteria</taxon>
        <taxon>Legionellales</taxon>
        <taxon>Legionellaceae</taxon>
        <taxon>Legionella</taxon>
    </lineage>
</organism>
<comment type="caution">
    <text evidence="4">The sequence shown here is derived from an EMBL/GenBank/DDBJ whole genome shotgun (WGS) entry which is preliminary data.</text>
</comment>
<dbReference type="AlphaFoldDB" id="A0A0W0Z9T1"/>
<sequence length="378" mass="43044">MLKLFNPASLAAKILAMSLTASWLVALPGHAENNRVTKTRSELKKLDRKIDQLKQMLASAHDKRGALNQELAGTEKEIGESVRRLRAMQTDMAAKQQKIAALEHQVKKLHQQLTAQQALLAQHLRTRYKMGEYQPLKWVLNQDNPYTISRLLTFYQYLIRSRQTIIDDIENTRKNRTQTQETLQKEFAAQQILQDQLHDHQQKLEQDKQYHTAVIRTLNQDIQSKQNKLAEYEKNKENLATLLKTLAAQSIARPKKPMSQMRHKLPPPVQVARNAVQRMHQGVTFFAGEGTPVHAVYPGKVVFSDWLKGYGLLLIIDHGQGFMTLYAHNQSLFKNKGNPVIQGETIASVGHSGGIKQNGLYFEVRQHGKAVSPLDWLS</sequence>
<dbReference type="PATRIC" id="fig|452.5.peg.336"/>
<evidence type="ECO:0000259" key="3">
    <source>
        <dbReference type="Pfam" id="PF01551"/>
    </source>
</evidence>
<dbReference type="Gene3D" id="6.10.250.3150">
    <property type="match status" value="1"/>
</dbReference>
<dbReference type="SUPFAM" id="SSF57997">
    <property type="entry name" value="Tropomyosin"/>
    <property type="match status" value="1"/>
</dbReference>
<name>A0A0W0Z9T1_LEGSP</name>
<dbReference type="PANTHER" id="PTHR21666">
    <property type="entry name" value="PEPTIDASE-RELATED"/>
    <property type="match status" value="1"/>
</dbReference>
<proteinExistence type="predicted"/>
<evidence type="ECO:0000313" key="5">
    <source>
        <dbReference type="Proteomes" id="UP000054877"/>
    </source>
</evidence>
<feature type="domain" description="M23ase beta-sheet core" evidence="3">
    <location>
        <begin position="278"/>
        <end position="373"/>
    </location>
</feature>
<dbReference type="SUPFAM" id="SSF51261">
    <property type="entry name" value="Duplicated hybrid motif"/>
    <property type="match status" value="1"/>
</dbReference>
<keyword evidence="5" id="KW-1185">Reference proteome</keyword>
<dbReference type="InterPro" id="IPR016047">
    <property type="entry name" value="M23ase_b-sheet_dom"/>
</dbReference>
<gene>
    <name evidence="4" type="ORF">Lspi_0303</name>
</gene>
<evidence type="ECO:0000256" key="1">
    <source>
        <dbReference type="SAM" id="Coils"/>
    </source>
</evidence>
<dbReference type="RefSeq" id="WP_058482251.1">
    <property type="nucleotide sequence ID" value="NZ_CAAAII010000011.1"/>
</dbReference>
<evidence type="ECO:0000256" key="2">
    <source>
        <dbReference type="SAM" id="SignalP"/>
    </source>
</evidence>
<dbReference type="GO" id="GO:0004222">
    <property type="term" value="F:metalloendopeptidase activity"/>
    <property type="evidence" value="ECO:0007669"/>
    <property type="project" value="TreeGrafter"/>
</dbReference>
<feature type="coiled-coil region" evidence="1">
    <location>
        <begin position="215"/>
        <end position="249"/>
    </location>
</feature>
<dbReference type="CDD" id="cd12797">
    <property type="entry name" value="M23_peptidase"/>
    <property type="match status" value="1"/>
</dbReference>
<feature type="coiled-coil region" evidence="1">
    <location>
        <begin position="36"/>
        <end position="119"/>
    </location>
</feature>
<dbReference type="Pfam" id="PF01551">
    <property type="entry name" value="Peptidase_M23"/>
    <property type="match status" value="1"/>
</dbReference>
<dbReference type="EMBL" id="LNYX01000004">
    <property type="protein sequence ID" value="KTD65884.1"/>
    <property type="molecule type" value="Genomic_DNA"/>
</dbReference>
<keyword evidence="1" id="KW-0175">Coiled coil</keyword>
<feature type="signal peptide" evidence="2">
    <location>
        <begin position="1"/>
        <end position="31"/>
    </location>
</feature>
<keyword evidence="2" id="KW-0732">Signal</keyword>
<dbReference type="PANTHER" id="PTHR21666:SF270">
    <property type="entry name" value="MUREIN HYDROLASE ACTIVATOR ENVC"/>
    <property type="match status" value="1"/>
</dbReference>
<reference evidence="4 5" key="1">
    <citation type="submission" date="2015-11" db="EMBL/GenBank/DDBJ databases">
        <title>Genomic analysis of 38 Legionella species identifies large and diverse effector repertoires.</title>
        <authorList>
            <person name="Burstein D."/>
            <person name="Amaro F."/>
            <person name="Zusman T."/>
            <person name="Lifshitz Z."/>
            <person name="Cohen O."/>
            <person name="Gilbert J.A."/>
            <person name="Pupko T."/>
            <person name="Shuman H.A."/>
            <person name="Segal G."/>
        </authorList>
    </citation>
    <scope>NUCLEOTIDE SEQUENCE [LARGE SCALE GENOMIC DNA]</scope>
    <source>
        <strain evidence="4 5">Mt.St.Helens-9</strain>
    </source>
</reference>
<feature type="chain" id="PRO_5006918472" evidence="2">
    <location>
        <begin position="32"/>
        <end position="378"/>
    </location>
</feature>
<dbReference type="STRING" id="452.Lspi_0303"/>
<dbReference type="InterPro" id="IPR011055">
    <property type="entry name" value="Dup_hybrid_motif"/>
</dbReference>
<protein>
    <submittedName>
        <fullName evidence="4">Peptidase, M23/M37 family</fullName>
    </submittedName>
</protein>
<dbReference type="Proteomes" id="UP000054877">
    <property type="component" value="Unassembled WGS sequence"/>
</dbReference>
<dbReference type="InterPro" id="IPR050570">
    <property type="entry name" value="Cell_wall_metabolism_enzyme"/>
</dbReference>
<evidence type="ECO:0000313" key="4">
    <source>
        <dbReference type="EMBL" id="KTD65884.1"/>
    </source>
</evidence>